<dbReference type="Proteomes" id="UP000178794">
    <property type="component" value="Unassembled WGS sequence"/>
</dbReference>
<gene>
    <name evidence="2" type="ORF">A3C89_01055</name>
</gene>
<accession>A0A1F6DDY8</accession>
<feature type="signal peptide" evidence="1">
    <location>
        <begin position="1"/>
        <end position="28"/>
    </location>
</feature>
<dbReference type="GO" id="GO:0015562">
    <property type="term" value="F:efflux transmembrane transporter activity"/>
    <property type="evidence" value="ECO:0007669"/>
    <property type="project" value="TreeGrafter"/>
</dbReference>
<dbReference type="STRING" id="1798492.A3C89_01055"/>
<evidence type="ECO:0000313" key="2">
    <source>
        <dbReference type="EMBL" id="OGG59530.1"/>
    </source>
</evidence>
<feature type="chain" id="PRO_5009523796" description="Membrane fusion protein biotin-lipoyl like domain-containing protein" evidence="1">
    <location>
        <begin position="29"/>
        <end position="415"/>
    </location>
</feature>
<dbReference type="PANTHER" id="PTHR30469">
    <property type="entry name" value="MULTIDRUG RESISTANCE PROTEIN MDTA"/>
    <property type="match status" value="1"/>
</dbReference>
<dbReference type="AlphaFoldDB" id="A0A1F6DDY8"/>
<dbReference type="EMBL" id="MFLF01000014">
    <property type="protein sequence ID" value="OGG59530.1"/>
    <property type="molecule type" value="Genomic_DNA"/>
</dbReference>
<evidence type="ECO:0008006" key="4">
    <source>
        <dbReference type="Google" id="ProtNLM"/>
    </source>
</evidence>
<evidence type="ECO:0000313" key="3">
    <source>
        <dbReference type="Proteomes" id="UP000178794"/>
    </source>
</evidence>
<comment type="caution">
    <text evidence="2">The sequence shown here is derived from an EMBL/GenBank/DDBJ whole genome shotgun (WGS) entry which is preliminary data.</text>
</comment>
<keyword evidence="1" id="KW-0732">Signal</keyword>
<dbReference type="GO" id="GO:1990281">
    <property type="term" value="C:efflux pump complex"/>
    <property type="evidence" value="ECO:0007669"/>
    <property type="project" value="TreeGrafter"/>
</dbReference>
<name>A0A1F6DDY8_9BACT</name>
<proteinExistence type="predicted"/>
<organism evidence="2 3">
    <name type="scientific">Candidatus Kaiserbacteria bacterium RIFCSPHIGHO2_02_FULL_50_50</name>
    <dbReference type="NCBI Taxonomy" id="1798492"/>
    <lineage>
        <taxon>Bacteria</taxon>
        <taxon>Candidatus Kaiseribacteriota</taxon>
    </lineage>
</organism>
<evidence type="ECO:0000256" key="1">
    <source>
        <dbReference type="SAM" id="SignalP"/>
    </source>
</evidence>
<reference evidence="2 3" key="1">
    <citation type="journal article" date="2016" name="Nat. Commun.">
        <title>Thousands of microbial genomes shed light on interconnected biogeochemical processes in an aquifer system.</title>
        <authorList>
            <person name="Anantharaman K."/>
            <person name="Brown C.T."/>
            <person name="Hug L.A."/>
            <person name="Sharon I."/>
            <person name="Castelle C.J."/>
            <person name="Probst A.J."/>
            <person name="Thomas B.C."/>
            <person name="Singh A."/>
            <person name="Wilkins M.J."/>
            <person name="Karaoz U."/>
            <person name="Brodie E.L."/>
            <person name="Williams K.H."/>
            <person name="Hubbard S.S."/>
            <person name="Banfield J.F."/>
        </authorList>
    </citation>
    <scope>NUCLEOTIDE SEQUENCE [LARGE SCALE GENOMIC DNA]</scope>
</reference>
<dbReference type="Gene3D" id="2.40.420.20">
    <property type="match status" value="1"/>
</dbReference>
<protein>
    <recommendedName>
        <fullName evidence="4">Membrane fusion protein biotin-lipoyl like domain-containing protein</fullName>
    </recommendedName>
</protein>
<sequence>MQSFCKKKSVRISAGALALILLAFFFMGGDTSEEVAATTDARTVTTLSVADYGAGALGTAVRAASGQAYLVRAESGGRVTKIHATGTVAAGAVVAELENSAQRAALTQAQGVYEAALAAAGGNVTGQATAKQDAVRTWNSATVGTAQVIYTSIDTYFTISRTTGSITGFRGLQAFGDAPKFNARRLALEETLKTWERDTATVTDTNVVSMLDTLDQDLAVIGTFIDDLAALVPQQQLSDSYTETQRSEDTARLSAARGTVTGIQRSVDAARTAIVNASGSNAAASNASVKQALGMVQSAQSAYDKTFVKTPVAGTVTAHSVKLGDIVNVGADIALITPSDTSATIATTFALPLTSVKYTPAGAYVFTIVDGKVARTQVETGLVTTSNISVSGLTGTEIIISDVRGLKEGDAVDSI</sequence>